<name>A0A1R0KWH2_9PSEU</name>
<dbReference type="SUPFAM" id="SSF54427">
    <property type="entry name" value="NTF2-like"/>
    <property type="match status" value="1"/>
</dbReference>
<dbReference type="AlphaFoldDB" id="A0A1R0KWH2"/>
<dbReference type="RefSeq" id="WP_076159127.1">
    <property type="nucleotide sequence ID" value="NZ_JBEZVB010000001.1"/>
</dbReference>
<dbReference type="OrthoDB" id="582586at2"/>
<evidence type="ECO:0000313" key="2">
    <source>
        <dbReference type="EMBL" id="OLZ53409.1"/>
    </source>
</evidence>
<protein>
    <submittedName>
        <fullName evidence="2">DUF4440 domain-containing protein</fullName>
    </submittedName>
</protein>
<dbReference type="InterPro" id="IPR011944">
    <property type="entry name" value="Steroid_delta5-4_isomerase"/>
</dbReference>
<dbReference type="Gene3D" id="3.10.450.50">
    <property type="match status" value="1"/>
</dbReference>
<keyword evidence="3" id="KW-1185">Reference proteome</keyword>
<organism evidence="2 3">
    <name type="scientific">Amycolatopsis coloradensis</name>
    <dbReference type="NCBI Taxonomy" id="76021"/>
    <lineage>
        <taxon>Bacteria</taxon>
        <taxon>Bacillati</taxon>
        <taxon>Actinomycetota</taxon>
        <taxon>Actinomycetes</taxon>
        <taxon>Pseudonocardiales</taxon>
        <taxon>Pseudonocardiaceae</taxon>
        <taxon>Amycolatopsis</taxon>
    </lineage>
</organism>
<evidence type="ECO:0000313" key="3">
    <source>
        <dbReference type="Proteomes" id="UP000187486"/>
    </source>
</evidence>
<sequence>MTATADTATGVAALPGQIVAAWARHDAEAFADVFVEDGTMILPGVHVKGRDDIAKFMGGAFATAYQGSQVTGTPFDVREIAPGVVVLYTEGGVIQAGDTEVAENAKVRASWTAVLRDGEWKLAAYQNTPRD</sequence>
<accession>A0A1R0KWH2</accession>
<dbReference type="InterPro" id="IPR032710">
    <property type="entry name" value="NTF2-like_dom_sf"/>
</dbReference>
<dbReference type="Pfam" id="PF14534">
    <property type="entry name" value="DUF4440"/>
    <property type="match status" value="1"/>
</dbReference>
<dbReference type="Proteomes" id="UP000187486">
    <property type="component" value="Unassembled WGS sequence"/>
</dbReference>
<feature type="domain" description="DUF4440" evidence="1">
    <location>
        <begin position="17"/>
        <end position="122"/>
    </location>
</feature>
<dbReference type="NCBIfam" id="TIGR02246">
    <property type="entry name" value="SgcJ/EcaC family oxidoreductase"/>
    <property type="match status" value="1"/>
</dbReference>
<evidence type="ECO:0000259" key="1">
    <source>
        <dbReference type="Pfam" id="PF14534"/>
    </source>
</evidence>
<comment type="caution">
    <text evidence="2">The sequence shown here is derived from an EMBL/GenBank/DDBJ whole genome shotgun (WGS) entry which is preliminary data.</text>
</comment>
<dbReference type="STRING" id="76021.BS329_11480"/>
<proteinExistence type="predicted"/>
<dbReference type="InterPro" id="IPR027843">
    <property type="entry name" value="DUF4440"/>
</dbReference>
<gene>
    <name evidence="2" type="ORF">BS329_11480</name>
</gene>
<dbReference type="EMBL" id="MQUQ01000005">
    <property type="protein sequence ID" value="OLZ53409.1"/>
    <property type="molecule type" value="Genomic_DNA"/>
</dbReference>
<reference evidence="2 3" key="1">
    <citation type="submission" date="2016-01" db="EMBL/GenBank/DDBJ databases">
        <title>Amycolatopsis coloradensis genome sequencing and assembly.</title>
        <authorList>
            <person name="Mayilraj S."/>
        </authorList>
    </citation>
    <scope>NUCLEOTIDE SEQUENCE [LARGE SCALE GENOMIC DNA]</scope>
    <source>
        <strain evidence="2 3">DSM 44225</strain>
    </source>
</reference>